<organism evidence="2 3">
    <name type="scientific">Xylaria arbuscula</name>
    <dbReference type="NCBI Taxonomy" id="114810"/>
    <lineage>
        <taxon>Eukaryota</taxon>
        <taxon>Fungi</taxon>
        <taxon>Dikarya</taxon>
        <taxon>Ascomycota</taxon>
        <taxon>Pezizomycotina</taxon>
        <taxon>Sordariomycetes</taxon>
        <taxon>Xylariomycetidae</taxon>
        <taxon>Xylariales</taxon>
        <taxon>Xylariaceae</taxon>
        <taxon>Xylaria</taxon>
    </lineage>
</organism>
<feature type="region of interest" description="Disordered" evidence="1">
    <location>
        <begin position="79"/>
        <end position="142"/>
    </location>
</feature>
<reference evidence="2" key="1">
    <citation type="submission" date="2022-07" db="EMBL/GenBank/DDBJ databases">
        <title>Genome Sequence of Xylaria arbuscula.</title>
        <authorList>
            <person name="Buettner E."/>
        </authorList>
    </citation>
    <scope>NUCLEOTIDE SEQUENCE</scope>
    <source>
        <strain evidence="2">VT107</strain>
    </source>
</reference>
<feature type="region of interest" description="Disordered" evidence="1">
    <location>
        <begin position="830"/>
        <end position="941"/>
    </location>
</feature>
<feature type="compositionally biased region" description="Acidic residues" evidence="1">
    <location>
        <begin position="112"/>
        <end position="122"/>
    </location>
</feature>
<protein>
    <submittedName>
        <fullName evidence="2">Uncharacterized protein</fullName>
    </submittedName>
</protein>
<evidence type="ECO:0000313" key="3">
    <source>
        <dbReference type="Proteomes" id="UP001148614"/>
    </source>
</evidence>
<dbReference type="EMBL" id="JANPWZ010000077">
    <property type="protein sequence ID" value="KAJ3579613.1"/>
    <property type="molecule type" value="Genomic_DNA"/>
</dbReference>
<dbReference type="AlphaFoldDB" id="A0A9W8NNL5"/>
<feature type="region of interest" description="Disordered" evidence="1">
    <location>
        <begin position="603"/>
        <end position="729"/>
    </location>
</feature>
<feature type="region of interest" description="Disordered" evidence="1">
    <location>
        <begin position="1"/>
        <end position="33"/>
    </location>
</feature>
<feature type="compositionally biased region" description="Polar residues" evidence="1">
    <location>
        <begin position="865"/>
        <end position="882"/>
    </location>
</feature>
<feature type="compositionally biased region" description="Basic and acidic residues" evidence="1">
    <location>
        <begin position="517"/>
        <end position="536"/>
    </location>
</feature>
<dbReference type="VEuPathDB" id="FungiDB:F4678DRAFT_144805"/>
<evidence type="ECO:0000256" key="1">
    <source>
        <dbReference type="SAM" id="MobiDB-lite"/>
    </source>
</evidence>
<feature type="compositionally biased region" description="Polar residues" evidence="1">
    <location>
        <begin position="606"/>
        <end position="627"/>
    </location>
</feature>
<feature type="compositionally biased region" description="Polar residues" evidence="1">
    <location>
        <begin position="130"/>
        <end position="139"/>
    </location>
</feature>
<evidence type="ECO:0000313" key="2">
    <source>
        <dbReference type="EMBL" id="KAJ3579613.1"/>
    </source>
</evidence>
<feature type="compositionally biased region" description="Polar residues" evidence="1">
    <location>
        <begin position="697"/>
        <end position="709"/>
    </location>
</feature>
<gene>
    <name evidence="2" type="ORF">NPX13_g952</name>
</gene>
<feature type="region of interest" description="Disordered" evidence="1">
    <location>
        <begin position="302"/>
        <end position="341"/>
    </location>
</feature>
<feature type="region of interest" description="Disordered" evidence="1">
    <location>
        <begin position="459"/>
        <end position="554"/>
    </location>
</feature>
<comment type="caution">
    <text evidence="2">The sequence shown here is derived from an EMBL/GenBank/DDBJ whole genome shotgun (WGS) entry which is preliminary data.</text>
</comment>
<name>A0A9W8NNL5_9PEZI</name>
<proteinExistence type="predicted"/>
<feature type="compositionally biased region" description="Basic and acidic residues" evidence="1">
    <location>
        <begin position="306"/>
        <end position="329"/>
    </location>
</feature>
<feature type="compositionally biased region" description="Acidic residues" evidence="1">
    <location>
        <begin position="844"/>
        <end position="853"/>
    </location>
</feature>
<keyword evidence="3" id="KW-1185">Reference proteome</keyword>
<accession>A0A9W8NNL5</accession>
<sequence length="1006" mass="111749">MPWFKKGRPRSQSAGGTARRQLSRDTDGDVDGIRIGDNLYVTRTQDGRPAFARNRGNRLLEDFGFDILGQSFGIPSRADYERRRRRRSVASQSSGLVTAHDSPMSHRRIYEMYDDGDGDSELEDTRKKPSNASSSTTTLPRAVARYNNPVASVSHHKVPAMANPPFCPPFMEPPASGRPPVPPPPPPPPAFAMESFMNGMANAGATTQPMNYYGWPYYPTYLPSYPYNNAAMFQGNTYPTYHSHMQVPRVQTGLFPMTPPPHPFPQAQARRTYYPHAQDLPAFGYMPPPPPPLPQELLHACANSTKPDKPPQVEKETEKKPEQVVKETSRGAGQSDAATQTHEKVTNIDHIERPLDNYIRSIHVCTGCGWRRSSRYQKEHPLKRGKIPPVNYCGYCVKRAAYIGCDVSDLKPGDRPLHHPLHHPLHQKSRKPRIMTTLFGTKCYTPDASLRMLSESLVEDSRPRDVSPIADQPTAYSTHKNSDSPAIIHDERGVEASTDPKAPVLPQRQGDDVFSSETKHDTLPMSKGKEAVEAKQKGKLRATSSNKPDWDRLHTRIPRPHTKITPYVSHPRFSAETNNMPHIAARWLGLDESRLTGLTQPGRVETLSSSSNMAIPNETSNMAIPNETSRHSKPASTKVSVEELRKKRGLPAVRVSSYGGRLSRARDRRRQFLEENSSKRPVAAGSSTDETLDDPSKSQGRPSNRSRSIPKNAEIANRIPDLAGSGRQQQPHVDIMDLPLEPDIDLDWVPLTPADVPSRDDVRSPRVMSDSWSDCAHTDLEYAVEEMAEQDLAFASKLFDSSTLGGSATSAFPGSSYVASNMSIVSLNSDSDFGDGDVATPDVSDSEPEEEEKDVMADKSPRQLEFSSEIEQQKRTASSSAPDTELTVARRPRPDNTNSTTKLPVRESGQKKNRSRYNMYNNNNNNNNLDGAQDGQCSDNDTVYYDSSPISSSLLGHTGHSIEDIVENMLENIAQNAPPSERVTRGDRRSNGFYQLAQKTFPTLFD</sequence>
<feature type="compositionally biased region" description="Basic and acidic residues" evidence="1">
    <location>
        <begin position="22"/>
        <end position="33"/>
    </location>
</feature>
<dbReference type="Proteomes" id="UP001148614">
    <property type="component" value="Unassembled WGS sequence"/>
</dbReference>